<evidence type="ECO:0000256" key="4">
    <source>
        <dbReference type="ARBA" id="ARBA00022692"/>
    </source>
</evidence>
<dbReference type="Pfam" id="PF03547">
    <property type="entry name" value="Mem_trans"/>
    <property type="match status" value="1"/>
</dbReference>
<dbReference type="GO" id="GO:0005886">
    <property type="term" value="C:plasma membrane"/>
    <property type="evidence" value="ECO:0007669"/>
    <property type="project" value="TreeGrafter"/>
</dbReference>
<dbReference type="PANTHER" id="PTHR31752:SF2">
    <property type="entry name" value="AUXIN EFFLUX CARRIER COMPONENT 5"/>
    <property type="match status" value="1"/>
</dbReference>
<name>A0A9I9CUX4_CUCME</name>
<keyword evidence="6" id="KW-0472">Membrane</keyword>
<evidence type="ECO:0000256" key="2">
    <source>
        <dbReference type="ARBA" id="ARBA00009177"/>
    </source>
</evidence>
<keyword evidence="4" id="KW-0812">Transmembrane</keyword>
<dbReference type="GO" id="GO:0010329">
    <property type="term" value="F:auxin efflux transmembrane transporter activity"/>
    <property type="evidence" value="ECO:0007669"/>
    <property type="project" value="TreeGrafter"/>
</dbReference>
<comment type="similarity">
    <text evidence="2">Belongs to the auxin efflux carrier (TC 2.A.69.1) family.</text>
</comment>
<dbReference type="InterPro" id="IPR051107">
    <property type="entry name" value="Auxin_Efflux_Carrier"/>
</dbReference>
<dbReference type="GO" id="GO:0005783">
    <property type="term" value="C:endoplasmic reticulum"/>
    <property type="evidence" value="ECO:0007669"/>
    <property type="project" value="TreeGrafter"/>
</dbReference>
<evidence type="ECO:0000256" key="1">
    <source>
        <dbReference type="ARBA" id="ARBA00004141"/>
    </source>
</evidence>
<dbReference type="EnsemblPlants" id="MELO3C008744.2.1">
    <property type="protein sequence ID" value="MELO3C008744.2.1"/>
    <property type="gene ID" value="MELO3C008744.2"/>
</dbReference>
<organism evidence="8">
    <name type="scientific">Cucumis melo</name>
    <name type="common">Muskmelon</name>
    <dbReference type="NCBI Taxonomy" id="3656"/>
    <lineage>
        <taxon>Eukaryota</taxon>
        <taxon>Viridiplantae</taxon>
        <taxon>Streptophyta</taxon>
        <taxon>Embryophyta</taxon>
        <taxon>Tracheophyta</taxon>
        <taxon>Spermatophyta</taxon>
        <taxon>Magnoliopsida</taxon>
        <taxon>eudicotyledons</taxon>
        <taxon>Gunneridae</taxon>
        <taxon>Pentapetalae</taxon>
        <taxon>rosids</taxon>
        <taxon>fabids</taxon>
        <taxon>Cucurbitales</taxon>
        <taxon>Cucurbitaceae</taxon>
        <taxon>Benincaseae</taxon>
        <taxon>Cucumis</taxon>
    </lineage>
</organism>
<evidence type="ECO:0000256" key="6">
    <source>
        <dbReference type="ARBA" id="ARBA00023136"/>
    </source>
</evidence>
<dbReference type="InterPro" id="IPR004776">
    <property type="entry name" value="Mem_transp_PIN-like"/>
</dbReference>
<keyword evidence="5" id="KW-1133">Transmembrane helix</keyword>
<accession>A0A9I9CUX4</accession>
<proteinExistence type="inferred from homology"/>
<dbReference type="AlphaFoldDB" id="A0A9I9CUX4"/>
<reference evidence="8" key="1">
    <citation type="submission" date="2023-03" db="UniProtKB">
        <authorList>
            <consortium name="EnsemblPlants"/>
        </authorList>
    </citation>
    <scope>IDENTIFICATION</scope>
</reference>
<keyword evidence="3" id="KW-0813">Transport</keyword>
<comment type="subcellular location">
    <subcellularLocation>
        <location evidence="1">Membrane</location>
        <topology evidence="1">Multi-pass membrane protein</topology>
    </subcellularLocation>
</comment>
<evidence type="ECO:0000256" key="3">
    <source>
        <dbReference type="ARBA" id="ARBA00022448"/>
    </source>
</evidence>
<dbReference type="GO" id="GO:0009734">
    <property type="term" value="P:auxin-activated signaling pathway"/>
    <property type="evidence" value="ECO:0007669"/>
    <property type="project" value="UniProtKB-KW"/>
</dbReference>
<evidence type="ECO:0000313" key="8">
    <source>
        <dbReference type="EnsemblPlants" id="MELO3C008744.2.1"/>
    </source>
</evidence>
<evidence type="ECO:0000256" key="7">
    <source>
        <dbReference type="ARBA" id="ARBA00023294"/>
    </source>
</evidence>
<dbReference type="GO" id="GO:0009926">
    <property type="term" value="P:auxin polar transport"/>
    <property type="evidence" value="ECO:0007669"/>
    <property type="project" value="TreeGrafter"/>
</dbReference>
<dbReference type="PANTHER" id="PTHR31752">
    <property type="entry name" value="AUXIN EFFLUX CARRIER COMPONENT 1B-RELATED"/>
    <property type="match status" value="1"/>
</dbReference>
<protein>
    <submittedName>
        <fullName evidence="8">Uncharacterized protein</fullName>
    </submittedName>
</protein>
<evidence type="ECO:0000256" key="5">
    <source>
        <dbReference type="ARBA" id="ARBA00022989"/>
    </source>
</evidence>
<sequence>MALQEKLIACGPTLTIVEMVLKFIAGPAAMAIGSVAMGLHGDVLRVAIVQV</sequence>
<dbReference type="Gramene" id="MELO3C008744.2.1">
    <property type="protein sequence ID" value="MELO3C008744.2.1"/>
    <property type="gene ID" value="MELO3C008744.2"/>
</dbReference>
<keyword evidence="7" id="KW-0927">Auxin signaling pathway</keyword>